<dbReference type="SUPFAM" id="SSF53067">
    <property type="entry name" value="Actin-like ATPase domain"/>
    <property type="match status" value="1"/>
</dbReference>
<dbReference type="InterPro" id="IPR002821">
    <property type="entry name" value="Hydantoinase_A"/>
</dbReference>
<dbReference type="AlphaFoldDB" id="A0A6B2NNP9"/>
<protein>
    <submittedName>
        <fullName evidence="4">Hydantoinase/oxoprolinase family protein</fullName>
    </submittedName>
</protein>
<organism evidence="4">
    <name type="scientific">Ruegeria sp. PrR005</name>
    <dbReference type="NCBI Taxonomy" id="2706882"/>
    <lineage>
        <taxon>Bacteria</taxon>
        <taxon>Pseudomonadati</taxon>
        <taxon>Pseudomonadota</taxon>
        <taxon>Alphaproteobacteria</taxon>
        <taxon>Rhodobacterales</taxon>
        <taxon>Roseobacteraceae</taxon>
        <taxon>Ruegeria</taxon>
    </lineage>
</organism>
<sequence length="706" mass="75571">MRSKYRLGIDAGGTFTDFILASAGGEVQIFKVLSTPTEPTKAIRNGLALITEEAGLSAEEIVSNSDLCINGTTVGLNALITHNGAKTGLIATHGHEDSIEIRLGHKEDGYRYDPEYPPATMLVPRHLRKGVSERVISDGSVRTPLNEEDVRDACRYFIAEGVESVAISFVWSVLHPEHEMRAARIVREMMPDVRLTVGSQLYPQVREYTRTSTAIVNAYLAPILQRYVEAIDAYFRELGSKHPVRYFQSNGGLALGKVVTDQSVYAINSGPASAPQAALDVGAPWDEQNIITCDMGGTSFDITLTKDGKANVNKNIDFLRYRIGIPMIQVETLGAGGGSIGWIDEMGLMQMGPQSAGSEPGPACYGQGGERPTTTDANLVLGYLNGDGLVGGRLPLDAAKARAAIKTYLADPLGISVERAAYGMFTIVNNNMVNAIRRVSVERGYDPRDFVLMGAGGATGAHITALAREMGISKVLISKLASGLCAYGQIISDVKYNYMAPAPLRLQGADAAQTLDDLFNGLEARGRDDLAGDGFGEGDISIRRTLDMRYVGQVHECTVEVGSFAVTETSLEDIKAAFHARHRALYTYDEPHNAVEVVNVESAITGHVDKPKRMHIAAGKGAASALKTHREMVFSADGVSQNTPVYDGSALGAGDVLHGPAVIEEVTTTIVVEPGWTVNLHETGTYVLTADASATRAAVAKELAEA</sequence>
<feature type="domain" description="Acetophenone carboxylase-like C-terminal" evidence="3">
    <location>
        <begin position="509"/>
        <end position="682"/>
    </location>
</feature>
<accession>A0A6B2NNP9</accession>
<dbReference type="InterPro" id="IPR043129">
    <property type="entry name" value="ATPase_NBD"/>
</dbReference>
<feature type="domain" description="Hydantoinase/oxoprolinase N-terminal" evidence="2">
    <location>
        <begin position="6"/>
        <end position="189"/>
    </location>
</feature>
<evidence type="ECO:0000259" key="2">
    <source>
        <dbReference type="Pfam" id="PF05378"/>
    </source>
</evidence>
<dbReference type="Pfam" id="PF05378">
    <property type="entry name" value="Hydant_A_N"/>
    <property type="match status" value="1"/>
</dbReference>
<reference evidence="4" key="1">
    <citation type="submission" date="2020-02" db="EMBL/GenBank/DDBJ databases">
        <title>Delineation of the pyrene-degrading pathway in Roseobacter clade bacteria by genomic analysis.</title>
        <authorList>
            <person name="Zhou H."/>
            <person name="Wang H."/>
        </authorList>
    </citation>
    <scope>NUCLEOTIDE SEQUENCE</scope>
    <source>
        <strain evidence="4">PrR005</strain>
    </source>
</reference>
<evidence type="ECO:0000259" key="1">
    <source>
        <dbReference type="Pfam" id="PF01968"/>
    </source>
</evidence>
<comment type="caution">
    <text evidence="4">The sequence shown here is derived from an EMBL/GenBank/DDBJ whole genome shotgun (WGS) entry which is preliminary data.</text>
</comment>
<dbReference type="InterPro" id="IPR008040">
    <property type="entry name" value="Hydant_A_N"/>
</dbReference>
<dbReference type="InterPro" id="IPR049517">
    <property type="entry name" value="ACX-like_C"/>
</dbReference>
<dbReference type="Pfam" id="PF01968">
    <property type="entry name" value="Hydantoinase_A"/>
    <property type="match status" value="1"/>
</dbReference>
<dbReference type="InterPro" id="IPR045079">
    <property type="entry name" value="Oxoprolinase-like"/>
</dbReference>
<evidence type="ECO:0000313" key="4">
    <source>
        <dbReference type="EMBL" id="NDW45746.1"/>
    </source>
</evidence>
<dbReference type="PANTHER" id="PTHR11365:SF23">
    <property type="entry name" value="HYPOTHETICAL 5-OXOPROLINASE (EUROFUNG)-RELATED"/>
    <property type="match status" value="1"/>
</dbReference>
<name>A0A6B2NNP9_9RHOB</name>
<gene>
    <name evidence="4" type="ORF">G0P99_12325</name>
</gene>
<dbReference type="GO" id="GO:0006749">
    <property type="term" value="P:glutathione metabolic process"/>
    <property type="evidence" value="ECO:0007669"/>
    <property type="project" value="TreeGrafter"/>
</dbReference>
<dbReference type="Pfam" id="PF19278">
    <property type="entry name" value="Hydant_A_C"/>
    <property type="match status" value="1"/>
</dbReference>
<feature type="domain" description="Hydantoinase A/oxoprolinase" evidence="1">
    <location>
        <begin position="210"/>
        <end position="496"/>
    </location>
</feature>
<dbReference type="GO" id="GO:0005829">
    <property type="term" value="C:cytosol"/>
    <property type="evidence" value="ECO:0007669"/>
    <property type="project" value="TreeGrafter"/>
</dbReference>
<proteinExistence type="predicted"/>
<dbReference type="PANTHER" id="PTHR11365">
    <property type="entry name" value="5-OXOPROLINASE RELATED"/>
    <property type="match status" value="1"/>
</dbReference>
<dbReference type="RefSeq" id="WP_164130200.1">
    <property type="nucleotide sequence ID" value="NZ_JAAGOX010000020.1"/>
</dbReference>
<dbReference type="EMBL" id="JAAGOX010000020">
    <property type="protein sequence ID" value="NDW45746.1"/>
    <property type="molecule type" value="Genomic_DNA"/>
</dbReference>
<evidence type="ECO:0000259" key="3">
    <source>
        <dbReference type="Pfam" id="PF19278"/>
    </source>
</evidence>
<dbReference type="GO" id="GO:0017168">
    <property type="term" value="F:5-oxoprolinase (ATP-hydrolyzing) activity"/>
    <property type="evidence" value="ECO:0007669"/>
    <property type="project" value="TreeGrafter"/>
</dbReference>